<dbReference type="AlphaFoldDB" id="A0A3D9SA87"/>
<proteinExistence type="predicted"/>
<evidence type="ECO:0000313" key="3">
    <source>
        <dbReference type="EMBL" id="REE87449.1"/>
    </source>
</evidence>
<keyword evidence="1" id="KW-0472">Membrane</keyword>
<accession>A0A3D9SA87</accession>
<protein>
    <submittedName>
        <fullName evidence="3">Glycopeptide antibiotics resistance protein</fullName>
    </submittedName>
</protein>
<feature type="transmembrane region" description="Helical" evidence="1">
    <location>
        <begin position="12"/>
        <end position="34"/>
    </location>
</feature>
<evidence type="ECO:0000313" key="4">
    <source>
        <dbReference type="Proteomes" id="UP000256304"/>
    </source>
</evidence>
<feature type="transmembrane region" description="Helical" evidence="1">
    <location>
        <begin position="158"/>
        <end position="177"/>
    </location>
</feature>
<dbReference type="RefSeq" id="WP_116188895.1">
    <property type="nucleotide sequence ID" value="NZ_QTTN01000009.1"/>
</dbReference>
<organism evidence="3 4">
    <name type="scientific">Paenibacillus taihuensis</name>
    <dbReference type="NCBI Taxonomy" id="1156355"/>
    <lineage>
        <taxon>Bacteria</taxon>
        <taxon>Bacillati</taxon>
        <taxon>Bacillota</taxon>
        <taxon>Bacilli</taxon>
        <taxon>Bacillales</taxon>
        <taxon>Paenibacillaceae</taxon>
        <taxon>Paenibacillus</taxon>
    </lineage>
</organism>
<dbReference type="Pfam" id="PF04892">
    <property type="entry name" value="VanZ"/>
    <property type="match status" value="1"/>
</dbReference>
<dbReference type="InterPro" id="IPR006976">
    <property type="entry name" value="VanZ-like"/>
</dbReference>
<reference evidence="3 4" key="1">
    <citation type="submission" date="2018-08" db="EMBL/GenBank/DDBJ databases">
        <title>Genomic Encyclopedia of Type Strains, Phase III (KMG-III): the genomes of soil and plant-associated and newly described type strains.</title>
        <authorList>
            <person name="Whitman W."/>
        </authorList>
    </citation>
    <scope>NUCLEOTIDE SEQUENCE [LARGE SCALE GENOMIC DNA]</scope>
    <source>
        <strain evidence="3 4">CGMCC 1.10966</strain>
    </source>
</reference>
<feature type="domain" description="VanZ-like" evidence="2">
    <location>
        <begin position="16"/>
        <end position="146"/>
    </location>
</feature>
<feature type="transmembrane region" description="Helical" evidence="1">
    <location>
        <begin position="103"/>
        <end position="123"/>
    </location>
</feature>
<dbReference type="EMBL" id="QTTN01000009">
    <property type="protein sequence ID" value="REE87449.1"/>
    <property type="molecule type" value="Genomic_DNA"/>
</dbReference>
<dbReference type="InterPro" id="IPR053150">
    <property type="entry name" value="Teicoplanin_resist-assoc"/>
</dbReference>
<evidence type="ECO:0000259" key="2">
    <source>
        <dbReference type="Pfam" id="PF04892"/>
    </source>
</evidence>
<feature type="transmembrane region" description="Helical" evidence="1">
    <location>
        <begin position="129"/>
        <end position="146"/>
    </location>
</feature>
<dbReference type="OrthoDB" id="4822551at2"/>
<gene>
    <name evidence="3" type="ORF">A8990_10995</name>
</gene>
<keyword evidence="4" id="KW-1185">Reference proteome</keyword>
<sequence>MSKRERVETVVLYGVFICYLVVLIKILFLSRISITELFNSHRNVVRTVNLIPFKTISDFIAGGSDNLKRFAFGNVAGNILIFIPVGVYLPLLRVNKRVRGNLLILFIASILVEVIQGGLGIGTADIDDIILNGLGGWIGILVYKSLRFLLRDEKNVRTAVALLSVIIGLPVIYYYLFMIKMRF</sequence>
<name>A0A3D9SA87_9BACL</name>
<dbReference type="PANTHER" id="PTHR36834:SF1">
    <property type="entry name" value="INTEGRAL MEMBRANE PROTEIN"/>
    <property type="match status" value="1"/>
</dbReference>
<keyword evidence="1" id="KW-0812">Transmembrane</keyword>
<dbReference type="PANTHER" id="PTHR36834">
    <property type="entry name" value="MEMBRANE PROTEIN-RELATED"/>
    <property type="match status" value="1"/>
</dbReference>
<keyword evidence="1" id="KW-1133">Transmembrane helix</keyword>
<feature type="transmembrane region" description="Helical" evidence="1">
    <location>
        <begin position="70"/>
        <end position="91"/>
    </location>
</feature>
<evidence type="ECO:0000256" key="1">
    <source>
        <dbReference type="SAM" id="Phobius"/>
    </source>
</evidence>
<comment type="caution">
    <text evidence="3">The sequence shown here is derived from an EMBL/GenBank/DDBJ whole genome shotgun (WGS) entry which is preliminary data.</text>
</comment>
<dbReference type="Proteomes" id="UP000256304">
    <property type="component" value="Unassembled WGS sequence"/>
</dbReference>